<evidence type="ECO:0000256" key="1">
    <source>
        <dbReference type="ARBA" id="ARBA00004141"/>
    </source>
</evidence>
<dbReference type="InterPro" id="IPR003593">
    <property type="entry name" value="AAA+_ATPase"/>
</dbReference>
<dbReference type="InterPro" id="IPR047817">
    <property type="entry name" value="ABC2_TM_bact-type"/>
</dbReference>
<feature type="compositionally biased region" description="Low complexity" evidence="7">
    <location>
        <begin position="517"/>
        <end position="533"/>
    </location>
</feature>
<accession>A0ABX8YPT6</accession>
<dbReference type="PANTHER" id="PTHR43038:SF4">
    <property type="entry name" value="RIBOSOME-ASSOCIATED ATPASE"/>
    <property type="match status" value="1"/>
</dbReference>
<dbReference type="Gene3D" id="3.40.50.300">
    <property type="entry name" value="P-loop containing nucleotide triphosphate hydrolases"/>
    <property type="match status" value="2"/>
</dbReference>
<feature type="transmembrane region" description="Helical" evidence="8">
    <location>
        <begin position="562"/>
        <end position="580"/>
    </location>
</feature>
<evidence type="ECO:0000256" key="8">
    <source>
        <dbReference type="SAM" id="Phobius"/>
    </source>
</evidence>
<keyword evidence="5 8" id="KW-1133">Transmembrane helix</keyword>
<dbReference type="InterPro" id="IPR027417">
    <property type="entry name" value="P-loop_NTPase"/>
</dbReference>
<keyword evidence="4" id="KW-0067">ATP-binding</keyword>
<evidence type="ECO:0000259" key="9">
    <source>
        <dbReference type="PROSITE" id="PS50893"/>
    </source>
</evidence>
<dbReference type="InterPro" id="IPR003439">
    <property type="entry name" value="ABC_transporter-like_ATP-bd"/>
</dbReference>
<dbReference type="Proteomes" id="UP000824588">
    <property type="component" value="Chromosome"/>
</dbReference>
<dbReference type="RefSeq" id="WP_220557151.1">
    <property type="nucleotide sequence ID" value="NZ_CP071586.1"/>
</dbReference>
<gene>
    <name evidence="11" type="primary">rbbA</name>
    <name evidence="11" type="ORF">J0G10_29575</name>
</gene>
<feature type="domain" description="ABC transporter" evidence="9">
    <location>
        <begin position="269"/>
        <end position="499"/>
    </location>
</feature>
<dbReference type="PROSITE" id="PS00211">
    <property type="entry name" value="ABC_TRANSPORTER_1"/>
    <property type="match status" value="1"/>
</dbReference>
<reference evidence="11 12" key="1">
    <citation type="journal article" date="2022" name="Int. J. Syst. Evol. Microbiol.">
        <title>Pseudomonas germanica sp. nov., isolated from Iris germanica rhizomes.</title>
        <authorList>
            <person name="Atanasov K.E."/>
            <person name="Galbis D.M."/>
            <person name="Gallego J."/>
            <person name="Serpico A."/>
            <person name="Bosch M."/>
            <person name="Altabella T."/>
            <person name="Ferrer A."/>
        </authorList>
    </citation>
    <scope>NUCLEOTIDE SEQUENCE [LARGE SCALE GENOMIC DNA]</scope>
    <source>
        <strain evidence="11 12">FIT28</strain>
    </source>
</reference>
<feature type="transmembrane region" description="Helical" evidence="8">
    <location>
        <begin position="715"/>
        <end position="740"/>
    </location>
</feature>
<evidence type="ECO:0000313" key="12">
    <source>
        <dbReference type="Proteomes" id="UP000824588"/>
    </source>
</evidence>
<evidence type="ECO:0000256" key="6">
    <source>
        <dbReference type="ARBA" id="ARBA00023136"/>
    </source>
</evidence>
<feature type="region of interest" description="Disordered" evidence="7">
    <location>
        <begin position="508"/>
        <end position="533"/>
    </location>
</feature>
<keyword evidence="2 8" id="KW-0812">Transmembrane</keyword>
<dbReference type="EMBL" id="CP071586">
    <property type="protein sequence ID" value="QYY81805.1"/>
    <property type="molecule type" value="Genomic_DNA"/>
</dbReference>
<dbReference type="InterPro" id="IPR017871">
    <property type="entry name" value="ABC_transporter-like_CS"/>
</dbReference>
<evidence type="ECO:0000256" key="5">
    <source>
        <dbReference type="ARBA" id="ARBA00022989"/>
    </source>
</evidence>
<protein>
    <submittedName>
        <fullName evidence="11">Ribosome-associated ATPase/putative transporter RbbA</fullName>
    </submittedName>
</protein>
<evidence type="ECO:0000256" key="3">
    <source>
        <dbReference type="ARBA" id="ARBA00022741"/>
    </source>
</evidence>
<organism evidence="11 12">
    <name type="scientific">Pseudomonas germanica</name>
    <dbReference type="NCBI Taxonomy" id="2815720"/>
    <lineage>
        <taxon>Bacteria</taxon>
        <taxon>Pseudomonadati</taxon>
        <taxon>Pseudomonadota</taxon>
        <taxon>Gammaproteobacteria</taxon>
        <taxon>Pseudomonadales</taxon>
        <taxon>Pseudomonadaceae</taxon>
        <taxon>Pseudomonas</taxon>
    </lineage>
</organism>
<evidence type="ECO:0000256" key="4">
    <source>
        <dbReference type="ARBA" id="ARBA00022840"/>
    </source>
</evidence>
<dbReference type="Pfam" id="PF00005">
    <property type="entry name" value="ABC_tran"/>
    <property type="match status" value="2"/>
</dbReference>
<sequence length="912" mass="99024">MNSLAVQANAIAHRYGKQQALSAITFSLPAGTRCGLIGPDGAGKSSLLGLIAGVKALQQGQLDVLGGPIQQRRHRDTLYARIAFMPQGLGGNLYPELSIRENIQFFATLFGLSKADSEQRMHNLLLATDLLKFAERPAGKLSGGMKQKLGLCCALIHEPDLLILDEPTTGVDPLSRRRFWELIDDVRRERPQLTLLVATAYMEEAEQFEHCLMLDNGQLIAIGLSRELAAVTPSGKLDEAFTHFQGDSHHDAQPLVIPPRTGGTTDIAIEAHDLTLRFGDFTAVDHVSFAIGRGEIFGFLGSNGCGKTTTMKVLTGLMPASEGSATLLGNPVNAKDLATRKRVGFMSQSFSLYGELSVRQNLELHARLFDLPKSESAQRIDALIQRFNLLSVADQPSGALPLGLRQRLSLAVAVLHRPEVLILDEPTSGVDPAARDDFWRLLIELSREQGVTIFLSTHFMNEAQRCDRISLMHAGKVLACDTPAALQRQFAGETLEAAFVTCLEQAQGTAPSPPASESPTAPTAPSAPAAAPPDQQRGFSLGRLLAVASREGKELLRDKVRMAFALAGAIFMMVIFGYGISLDVENLAFAVYDQDQTPQSRTYLEAFRGSRYFDERPAIHDAQELHRRLQRSEIKLALEIPPGFGRDLYAGRQPAVAAWLDGGMPFRAETSRNYVEAVHLANLQQLAEQSSPAINHQAGASLETRFRYNQDVVSVNAIGPGVMALILAFIPAMLTALGIVREKELGSITNFYATPLTRLEFLLGKQAPYLLVSLVNLALLVAMNRWLFGVPFKGSLLTLAFGGLLYVLATTSMGLLISAFTRTQIAAILGTMIITSLPTIQFSGLIVPRSSLEGAAAVMGMLFPAGHFLDIAVGTFTKALDLRQLWPQCLALFGFFVGFTGLSLIMLKKQEA</sequence>
<feature type="domain" description="ABC transporter" evidence="9">
    <location>
        <begin position="6"/>
        <end position="241"/>
    </location>
</feature>
<feature type="transmembrane region" description="Helical" evidence="8">
    <location>
        <begin position="796"/>
        <end position="819"/>
    </location>
</feature>
<feature type="transmembrane region" description="Helical" evidence="8">
    <location>
        <begin position="825"/>
        <end position="847"/>
    </location>
</feature>
<evidence type="ECO:0000313" key="11">
    <source>
        <dbReference type="EMBL" id="QYY81805.1"/>
    </source>
</evidence>
<comment type="subcellular location">
    <subcellularLocation>
        <location evidence="1">Membrane</location>
        <topology evidence="1">Multi-pass membrane protein</topology>
    </subcellularLocation>
</comment>
<name>A0ABX8YPT6_9PSED</name>
<feature type="transmembrane region" description="Helical" evidence="8">
    <location>
        <begin position="854"/>
        <end position="873"/>
    </location>
</feature>
<feature type="transmembrane region" description="Helical" evidence="8">
    <location>
        <begin position="885"/>
        <end position="907"/>
    </location>
</feature>
<dbReference type="InterPro" id="IPR013525">
    <property type="entry name" value="ABC2_TM"/>
</dbReference>
<keyword evidence="12" id="KW-1185">Reference proteome</keyword>
<dbReference type="SUPFAM" id="SSF52540">
    <property type="entry name" value="P-loop containing nucleoside triphosphate hydrolases"/>
    <property type="match status" value="2"/>
</dbReference>
<keyword evidence="6 8" id="KW-0472">Membrane</keyword>
<evidence type="ECO:0000256" key="2">
    <source>
        <dbReference type="ARBA" id="ARBA00022692"/>
    </source>
</evidence>
<keyword evidence="3" id="KW-0547">Nucleotide-binding</keyword>
<proteinExistence type="predicted"/>
<evidence type="ECO:0000259" key="10">
    <source>
        <dbReference type="PROSITE" id="PS51012"/>
    </source>
</evidence>
<dbReference type="NCBIfam" id="NF033858">
    <property type="entry name" value="ABC2_perm_RbbA"/>
    <property type="match status" value="1"/>
</dbReference>
<dbReference type="PANTHER" id="PTHR43038">
    <property type="entry name" value="ATP-BINDING CASSETTE, SUB-FAMILY H, MEMBER 1"/>
    <property type="match status" value="1"/>
</dbReference>
<feature type="domain" description="ABC transmembrane type-2" evidence="10">
    <location>
        <begin position="683"/>
        <end position="910"/>
    </location>
</feature>
<dbReference type="Gene3D" id="3.40.1710.10">
    <property type="entry name" value="abc type-2 transporter like domain"/>
    <property type="match status" value="1"/>
</dbReference>
<dbReference type="PROSITE" id="PS51012">
    <property type="entry name" value="ABC_TM2"/>
    <property type="match status" value="1"/>
</dbReference>
<feature type="transmembrane region" description="Helical" evidence="8">
    <location>
        <begin position="767"/>
        <end position="784"/>
    </location>
</feature>
<evidence type="ECO:0000256" key="7">
    <source>
        <dbReference type="SAM" id="MobiDB-lite"/>
    </source>
</evidence>
<dbReference type="Pfam" id="PF12698">
    <property type="entry name" value="ABC2_membrane_3"/>
    <property type="match status" value="1"/>
</dbReference>
<dbReference type="PROSITE" id="PS50893">
    <property type="entry name" value="ABC_TRANSPORTER_2"/>
    <property type="match status" value="2"/>
</dbReference>
<dbReference type="InterPro" id="IPR047651">
    <property type="entry name" value="ABC2_perm_RbbA"/>
</dbReference>
<dbReference type="SMART" id="SM00382">
    <property type="entry name" value="AAA"/>
    <property type="match status" value="2"/>
</dbReference>
<dbReference type="CDD" id="cd03230">
    <property type="entry name" value="ABC_DR_subfamily_A"/>
    <property type="match status" value="1"/>
</dbReference>